<sequence>MELLNRRRCWLAARQRPSVARMEGTTDIQEKSCEDLAAAQRELQQALDDAGATLGHMCVRGEVSPAALRAIAATIRTLPSTALSD</sequence>
<evidence type="ECO:0000313" key="1">
    <source>
        <dbReference type="EMBL" id="MBD3941418.1"/>
    </source>
</evidence>
<gene>
    <name evidence="1" type="ORF">IF188_06870</name>
</gene>
<accession>A0ABR8NL71</accession>
<proteinExistence type="predicted"/>
<comment type="caution">
    <text evidence="1">The sequence shown here is derived from an EMBL/GenBank/DDBJ whole genome shotgun (WGS) entry which is preliminary data.</text>
</comment>
<evidence type="ECO:0000313" key="2">
    <source>
        <dbReference type="Proteomes" id="UP000598426"/>
    </source>
</evidence>
<dbReference type="EMBL" id="JACXZS010000003">
    <property type="protein sequence ID" value="MBD3941418.1"/>
    <property type="molecule type" value="Genomic_DNA"/>
</dbReference>
<keyword evidence="2" id="KW-1185">Reference proteome</keyword>
<dbReference type="RefSeq" id="WP_191171035.1">
    <property type="nucleotide sequence ID" value="NZ_JACXZS010000003.1"/>
</dbReference>
<name>A0ABR8NL71_9MICO</name>
<reference evidence="1 2" key="1">
    <citation type="submission" date="2020-09" db="EMBL/GenBank/DDBJ databases">
        <title>Isolation and identification of active actinomycetes.</title>
        <authorList>
            <person name="Li X."/>
        </authorList>
    </citation>
    <scope>NUCLEOTIDE SEQUENCE [LARGE SCALE GENOMIC DNA]</scope>
    <source>
        <strain evidence="1 2">NEAU-LLC</strain>
    </source>
</reference>
<dbReference type="Proteomes" id="UP000598426">
    <property type="component" value="Unassembled WGS sequence"/>
</dbReference>
<protein>
    <submittedName>
        <fullName evidence="1">Uncharacterized protein</fullName>
    </submittedName>
</protein>
<organism evidence="1 2">
    <name type="scientific">Microbacterium helvum</name>
    <dbReference type="NCBI Taxonomy" id="2773713"/>
    <lineage>
        <taxon>Bacteria</taxon>
        <taxon>Bacillati</taxon>
        <taxon>Actinomycetota</taxon>
        <taxon>Actinomycetes</taxon>
        <taxon>Micrococcales</taxon>
        <taxon>Microbacteriaceae</taxon>
        <taxon>Microbacterium</taxon>
    </lineage>
</organism>